<name>A0A5E4LXR2_9HEMI</name>
<protein>
    <recommendedName>
        <fullName evidence="3">Zinc finger, TTF-type</fullName>
    </recommendedName>
</protein>
<gene>
    <name evidence="1" type="ORF">CINCED_3A006659</name>
</gene>
<evidence type="ECO:0008006" key="3">
    <source>
        <dbReference type="Google" id="ProtNLM"/>
    </source>
</evidence>
<dbReference type="AlphaFoldDB" id="A0A5E4LXR2"/>
<sequence>MHMLNEKYPNDPAMVNNSQITNEYLSYLISIGPCQPLPSNMPGKMFPKRKQNNIVRSFNDSYYYKILPDKSTVRRTWVSYSPSIDRVFCITCKLFGTTKGKRNTLSRKGTNDWQYISTRLNEHESSIDH</sequence>
<evidence type="ECO:0000313" key="2">
    <source>
        <dbReference type="Proteomes" id="UP000325440"/>
    </source>
</evidence>
<dbReference type="OrthoDB" id="6629789at2759"/>
<evidence type="ECO:0000313" key="1">
    <source>
        <dbReference type="EMBL" id="VVC24490.1"/>
    </source>
</evidence>
<organism evidence="1 2">
    <name type="scientific">Cinara cedri</name>
    <dbReference type="NCBI Taxonomy" id="506608"/>
    <lineage>
        <taxon>Eukaryota</taxon>
        <taxon>Metazoa</taxon>
        <taxon>Ecdysozoa</taxon>
        <taxon>Arthropoda</taxon>
        <taxon>Hexapoda</taxon>
        <taxon>Insecta</taxon>
        <taxon>Pterygota</taxon>
        <taxon>Neoptera</taxon>
        <taxon>Paraneoptera</taxon>
        <taxon>Hemiptera</taxon>
        <taxon>Sternorrhyncha</taxon>
        <taxon>Aphidomorpha</taxon>
        <taxon>Aphidoidea</taxon>
        <taxon>Aphididae</taxon>
        <taxon>Lachninae</taxon>
        <taxon>Cinara</taxon>
    </lineage>
</organism>
<reference evidence="1 2" key="1">
    <citation type="submission" date="2019-08" db="EMBL/GenBank/DDBJ databases">
        <authorList>
            <person name="Alioto T."/>
            <person name="Alioto T."/>
            <person name="Gomez Garrido J."/>
        </authorList>
    </citation>
    <scope>NUCLEOTIDE SEQUENCE [LARGE SCALE GENOMIC DNA]</scope>
</reference>
<accession>A0A5E4LXR2</accession>
<dbReference type="Proteomes" id="UP000325440">
    <property type="component" value="Unassembled WGS sequence"/>
</dbReference>
<dbReference type="EMBL" id="CABPRJ010000003">
    <property type="protein sequence ID" value="VVC24490.1"/>
    <property type="molecule type" value="Genomic_DNA"/>
</dbReference>
<proteinExistence type="predicted"/>
<keyword evidence="2" id="KW-1185">Reference proteome</keyword>